<sequence>MLFRYWLMGYGIDALYNYESVADSITLSDLDRMSQQALGQNASKFSIRINP</sequence>
<keyword evidence="2" id="KW-1185">Reference proteome</keyword>
<reference evidence="2" key="1">
    <citation type="submission" date="2014-09" db="EMBL/GenBank/DDBJ databases">
        <title>Vibrio variabilis JCM 19239. (C206) whole genome shotgun sequence.</title>
        <authorList>
            <person name="Sawabe T."/>
            <person name="Meirelles P."/>
            <person name="Nakanishi M."/>
            <person name="Sayaka M."/>
            <person name="Hattori M."/>
            <person name="Ohkuma M."/>
        </authorList>
    </citation>
    <scope>NUCLEOTIDE SEQUENCE [LARGE SCALE GENOMIC DNA]</scope>
    <source>
        <strain evidence="2">JCM 19239</strain>
    </source>
</reference>
<reference evidence="2" key="2">
    <citation type="submission" date="2014-09" db="EMBL/GenBank/DDBJ databases">
        <authorList>
            <consortium name="NBRP consortium"/>
            <person name="Sawabe T."/>
            <person name="Meirelles P."/>
            <person name="Nakanishi M."/>
            <person name="Sayaka M."/>
            <person name="Hattori M."/>
            <person name="Ohkuma M."/>
        </authorList>
    </citation>
    <scope>NUCLEOTIDE SEQUENCE [LARGE SCALE GENOMIC DNA]</scope>
    <source>
        <strain evidence="2">JCM 19239</strain>
    </source>
</reference>
<organism evidence="1 2">
    <name type="scientific">Vibrio variabilis</name>
    <dbReference type="NCBI Taxonomy" id="990271"/>
    <lineage>
        <taxon>Bacteria</taxon>
        <taxon>Pseudomonadati</taxon>
        <taxon>Pseudomonadota</taxon>
        <taxon>Gammaproteobacteria</taxon>
        <taxon>Vibrionales</taxon>
        <taxon>Vibrionaceae</taxon>
        <taxon>Vibrio</taxon>
    </lineage>
</organism>
<gene>
    <name evidence="1" type="ORF">JCM19239_915</name>
</gene>
<accession>A0ABQ0JBV8</accession>
<evidence type="ECO:0000313" key="2">
    <source>
        <dbReference type="Proteomes" id="UP000029223"/>
    </source>
</evidence>
<dbReference type="EMBL" id="BBMS01000016">
    <property type="protein sequence ID" value="GAL26243.1"/>
    <property type="molecule type" value="Genomic_DNA"/>
</dbReference>
<comment type="caution">
    <text evidence="1">The sequence shown here is derived from an EMBL/GenBank/DDBJ whole genome shotgun (WGS) entry which is preliminary data.</text>
</comment>
<evidence type="ECO:0000313" key="1">
    <source>
        <dbReference type="EMBL" id="GAL26243.1"/>
    </source>
</evidence>
<proteinExistence type="predicted"/>
<protein>
    <submittedName>
        <fullName evidence="1">Uncharacterized protein</fullName>
    </submittedName>
</protein>
<dbReference type="Proteomes" id="UP000029223">
    <property type="component" value="Unassembled WGS sequence"/>
</dbReference>
<name>A0ABQ0JBV8_9VIBR</name>